<feature type="transmembrane region" description="Helical" evidence="1">
    <location>
        <begin position="88"/>
        <end position="112"/>
    </location>
</feature>
<dbReference type="RefSeq" id="WP_130980520.1">
    <property type="nucleotide sequence ID" value="NZ_SISG01000001.1"/>
</dbReference>
<comment type="caution">
    <text evidence="2">The sequence shown here is derived from an EMBL/GenBank/DDBJ whole genome shotgun (WGS) entry which is preliminary data.</text>
</comment>
<keyword evidence="3" id="KW-1185">Reference proteome</keyword>
<keyword evidence="1" id="KW-0472">Membrane</keyword>
<dbReference type="AlphaFoldDB" id="A0A4Q9GW31"/>
<proteinExistence type="predicted"/>
<feature type="transmembrane region" description="Helical" evidence="1">
    <location>
        <begin position="56"/>
        <end position="82"/>
    </location>
</feature>
<reference evidence="3" key="1">
    <citation type="submission" date="2019-02" db="EMBL/GenBank/DDBJ databases">
        <title>Glaciihabitans arcticus sp. nov., a psychrotolerant bacterium isolated from polar soil.</title>
        <authorList>
            <person name="Dahal R.H."/>
        </authorList>
    </citation>
    <scope>NUCLEOTIDE SEQUENCE [LARGE SCALE GENOMIC DNA]</scope>
    <source>
        <strain evidence="3">RP-3-7</strain>
    </source>
</reference>
<protein>
    <submittedName>
        <fullName evidence="2">Uncharacterized protein</fullName>
    </submittedName>
</protein>
<evidence type="ECO:0000313" key="3">
    <source>
        <dbReference type="Proteomes" id="UP000294194"/>
    </source>
</evidence>
<dbReference type="EMBL" id="SISG01000001">
    <property type="protein sequence ID" value="TBN56410.1"/>
    <property type="molecule type" value="Genomic_DNA"/>
</dbReference>
<feature type="transmembrane region" description="Helical" evidence="1">
    <location>
        <begin position="6"/>
        <end position="35"/>
    </location>
</feature>
<name>A0A4Q9GW31_9MICO</name>
<feature type="transmembrane region" description="Helical" evidence="1">
    <location>
        <begin position="202"/>
        <end position="224"/>
    </location>
</feature>
<dbReference type="Proteomes" id="UP000294194">
    <property type="component" value="Unassembled WGS sequence"/>
</dbReference>
<gene>
    <name evidence="2" type="ORF">EYE40_02790</name>
</gene>
<keyword evidence="1" id="KW-1133">Transmembrane helix</keyword>
<accession>A0A4Q9GW31</accession>
<evidence type="ECO:0000256" key="1">
    <source>
        <dbReference type="SAM" id="Phobius"/>
    </source>
</evidence>
<sequence>METLSTVAVVTVLVALGLWLAITIVQVSTLAKRIVEAARARDYHHSAATRRRSVELLWTIPGVAVLGITLVFGVEVAARAIFDGGSVWGWTVLALVILVGAFAGLGVVAGLIRKERPDYSSIRADLNELLGQRLTVERVAEFRALLQQADTRQRRIRIGRNNRARVAGARAELEDISEGFTKRAPTGTEAVSSIRWSVAYSVFWRASFLGILAVLVSLVPWIVLLAQGEWTMGTVLILATPISIALGITGTRAALAARTAQHAVYLKQRAEVVALLEEFDRNARKGVAGLGDRVARALQILRDQQS</sequence>
<organism evidence="2 3">
    <name type="scientific">Glaciihabitans arcticus</name>
    <dbReference type="NCBI Taxonomy" id="2668039"/>
    <lineage>
        <taxon>Bacteria</taxon>
        <taxon>Bacillati</taxon>
        <taxon>Actinomycetota</taxon>
        <taxon>Actinomycetes</taxon>
        <taxon>Micrococcales</taxon>
        <taxon>Microbacteriaceae</taxon>
        <taxon>Glaciihabitans</taxon>
    </lineage>
</organism>
<evidence type="ECO:0000313" key="2">
    <source>
        <dbReference type="EMBL" id="TBN56410.1"/>
    </source>
</evidence>
<keyword evidence="1" id="KW-0812">Transmembrane</keyword>
<feature type="transmembrane region" description="Helical" evidence="1">
    <location>
        <begin position="230"/>
        <end position="248"/>
    </location>
</feature>